<feature type="compositionally biased region" description="Polar residues" evidence="3">
    <location>
        <begin position="216"/>
        <end position="250"/>
    </location>
</feature>
<dbReference type="InterPro" id="IPR050613">
    <property type="entry name" value="Sec_Metabolite_Reg"/>
</dbReference>
<gene>
    <name evidence="5" type="ORF">D9619_012675</name>
</gene>
<dbReference type="SUPFAM" id="SSF57701">
    <property type="entry name" value="Zn2/Cys6 DNA-binding domain"/>
    <property type="match status" value="1"/>
</dbReference>
<evidence type="ECO:0000313" key="6">
    <source>
        <dbReference type="Proteomes" id="UP000567179"/>
    </source>
</evidence>
<comment type="subcellular location">
    <subcellularLocation>
        <location evidence="1">Nucleus</location>
    </subcellularLocation>
</comment>
<evidence type="ECO:0000256" key="3">
    <source>
        <dbReference type="SAM" id="MobiDB-lite"/>
    </source>
</evidence>
<dbReference type="AlphaFoldDB" id="A0A8H5EZJ7"/>
<dbReference type="Pfam" id="PF00172">
    <property type="entry name" value="Zn_clus"/>
    <property type="match status" value="1"/>
</dbReference>
<evidence type="ECO:0000313" key="5">
    <source>
        <dbReference type="EMBL" id="KAF5317803.1"/>
    </source>
</evidence>
<feature type="compositionally biased region" description="Low complexity" evidence="3">
    <location>
        <begin position="482"/>
        <end position="495"/>
    </location>
</feature>
<feature type="compositionally biased region" description="Basic residues" evidence="3">
    <location>
        <begin position="520"/>
        <end position="559"/>
    </location>
</feature>
<name>A0A8H5EZJ7_9AGAR</name>
<keyword evidence="2" id="KW-0539">Nucleus</keyword>
<evidence type="ECO:0000259" key="4">
    <source>
        <dbReference type="PROSITE" id="PS50048"/>
    </source>
</evidence>
<accession>A0A8H5EZJ7</accession>
<dbReference type="OrthoDB" id="2269373at2759"/>
<feature type="compositionally biased region" description="Gly residues" evidence="3">
    <location>
        <begin position="362"/>
        <end position="371"/>
    </location>
</feature>
<comment type="caution">
    <text evidence="5">The sequence shown here is derived from an EMBL/GenBank/DDBJ whole genome shotgun (WGS) entry which is preliminary data.</text>
</comment>
<protein>
    <recommendedName>
        <fullName evidence="4">Zn(2)-C6 fungal-type domain-containing protein</fullName>
    </recommendedName>
</protein>
<dbReference type="PROSITE" id="PS50048">
    <property type="entry name" value="ZN2_CY6_FUNGAL_2"/>
    <property type="match status" value="1"/>
</dbReference>
<evidence type="ECO:0000256" key="2">
    <source>
        <dbReference type="ARBA" id="ARBA00023242"/>
    </source>
</evidence>
<keyword evidence="6" id="KW-1185">Reference proteome</keyword>
<dbReference type="InterPro" id="IPR001138">
    <property type="entry name" value="Zn2Cys6_DnaBD"/>
</dbReference>
<feature type="compositionally biased region" description="Low complexity" evidence="3">
    <location>
        <begin position="504"/>
        <end position="519"/>
    </location>
</feature>
<dbReference type="EMBL" id="JAACJJ010000032">
    <property type="protein sequence ID" value="KAF5317803.1"/>
    <property type="molecule type" value="Genomic_DNA"/>
</dbReference>
<feature type="region of interest" description="Disordered" evidence="3">
    <location>
        <begin position="215"/>
        <end position="339"/>
    </location>
</feature>
<organism evidence="5 6">
    <name type="scientific">Psilocybe cf. subviscida</name>
    <dbReference type="NCBI Taxonomy" id="2480587"/>
    <lineage>
        <taxon>Eukaryota</taxon>
        <taxon>Fungi</taxon>
        <taxon>Dikarya</taxon>
        <taxon>Basidiomycota</taxon>
        <taxon>Agaricomycotina</taxon>
        <taxon>Agaricomycetes</taxon>
        <taxon>Agaricomycetidae</taxon>
        <taxon>Agaricales</taxon>
        <taxon>Agaricineae</taxon>
        <taxon>Strophariaceae</taxon>
        <taxon>Psilocybe</taxon>
    </lineage>
</organism>
<reference evidence="5 6" key="1">
    <citation type="journal article" date="2020" name="ISME J.">
        <title>Uncovering the hidden diversity of litter-decomposition mechanisms in mushroom-forming fungi.</title>
        <authorList>
            <person name="Floudas D."/>
            <person name="Bentzer J."/>
            <person name="Ahren D."/>
            <person name="Johansson T."/>
            <person name="Persson P."/>
            <person name="Tunlid A."/>
        </authorList>
    </citation>
    <scope>NUCLEOTIDE SEQUENCE [LARGE SCALE GENOMIC DNA]</scope>
    <source>
        <strain evidence="5 6">CBS 101986</strain>
    </source>
</reference>
<feature type="region of interest" description="Disordered" evidence="3">
    <location>
        <begin position="461"/>
        <end position="559"/>
    </location>
</feature>
<sequence length="615" mass="65763">MGWTSEGYINQVPMAALNCARRLCTYIRKGKISIAMMMSPVSPNDNGFVPLTLKGELMDLEFTVDTDHSRKRRRNRTTQSCLNCHTSKRKCDRKRPCQRCIQLGLTGLCVYEIDDPALRDDPSIDENQRLKNRIAELESLVRELRGMSPFFSHSVPRTATLFLANADALPPFLALSCSSLFSTCKPHPRWAESSFRDGDPNEKWHSRATKCAPLQTKRTTSNEDNSLLTGLSPITRNNSASTAGSMSNPSAGPGAPTRNGSMLVAGIKTEDPSNGVGMHGVGGSPQLYRFSPSPQPGQRGAFHPYGQQQQHQIDVRSDGSSGSGGGFDDGERGSNGNRSPYTYGAAAIVAGGANNSGHYSDGGGGGGGGSDDGYHGSPHVYGAGGSNGSNPNGAETGHSTCGCRANPSVHLAYMALASNLQSGLQALRQFHGAAGSHGCPAYRKALELSAVLTDQDSPLVLGGGNPFDGSGPSSDAGDIMTPLSASSAGLSPSALHHPHHLPHHLQQQHAQQQHSPHVQHTTHPHPQQHPHTHQHQQHQQPQHHQHPHSHGQPHPHRQSQAHLVTNGHNNGASHGNGNSVADDEWHHQMAHAAGFSPYFSTPDHHNVYSVGHVMS</sequence>
<dbReference type="InterPro" id="IPR036864">
    <property type="entry name" value="Zn2-C6_fun-type_DNA-bd_sf"/>
</dbReference>
<dbReference type="GO" id="GO:0005634">
    <property type="term" value="C:nucleus"/>
    <property type="evidence" value="ECO:0007669"/>
    <property type="project" value="UniProtKB-SubCell"/>
</dbReference>
<proteinExistence type="predicted"/>
<dbReference type="GO" id="GO:0000981">
    <property type="term" value="F:DNA-binding transcription factor activity, RNA polymerase II-specific"/>
    <property type="evidence" value="ECO:0007669"/>
    <property type="project" value="InterPro"/>
</dbReference>
<dbReference type="GO" id="GO:0008270">
    <property type="term" value="F:zinc ion binding"/>
    <property type="evidence" value="ECO:0007669"/>
    <property type="project" value="InterPro"/>
</dbReference>
<dbReference type="Proteomes" id="UP000567179">
    <property type="component" value="Unassembled WGS sequence"/>
</dbReference>
<evidence type="ECO:0000256" key="1">
    <source>
        <dbReference type="ARBA" id="ARBA00004123"/>
    </source>
</evidence>
<dbReference type="PANTHER" id="PTHR31001:SF81">
    <property type="entry name" value="ZN(II)2CYS6 TRANSCRIPTION FACTOR"/>
    <property type="match status" value="1"/>
</dbReference>
<feature type="region of interest" description="Disordered" evidence="3">
    <location>
        <begin position="362"/>
        <end position="399"/>
    </location>
</feature>
<dbReference type="SMART" id="SM00066">
    <property type="entry name" value="GAL4"/>
    <property type="match status" value="1"/>
</dbReference>
<dbReference type="CDD" id="cd00067">
    <property type="entry name" value="GAL4"/>
    <property type="match status" value="1"/>
</dbReference>
<dbReference type="Gene3D" id="4.10.240.10">
    <property type="entry name" value="Zn(2)-C6 fungal-type DNA-binding domain"/>
    <property type="match status" value="1"/>
</dbReference>
<dbReference type="PANTHER" id="PTHR31001">
    <property type="entry name" value="UNCHARACTERIZED TRANSCRIPTIONAL REGULATORY PROTEIN"/>
    <property type="match status" value="1"/>
</dbReference>
<dbReference type="PROSITE" id="PS00463">
    <property type="entry name" value="ZN2_CY6_FUNGAL_1"/>
    <property type="match status" value="1"/>
</dbReference>
<feature type="domain" description="Zn(2)-C6 fungal-type" evidence="4">
    <location>
        <begin position="80"/>
        <end position="111"/>
    </location>
</feature>